<feature type="region of interest" description="Disordered" evidence="6">
    <location>
        <begin position="255"/>
        <end position="319"/>
    </location>
</feature>
<evidence type="ECO:0000256" key="1">
    <source>
        <dbReference type="ARBA" id="ARBA00004496"/>
    </source>
</evidence>
<organism evidence="8 9">
    <name type="scientific">Tieghemiomyces parasiticus</name>
    <dbReference type="NCBI Taxonomy" id="78921"/>
    <lineage>
        <taxon>Eukaryota</taxon>
        <taxon>Fungi</taxon>
        <taxon>Fungi incertae sedis</taxon>
        <taxon>Zoopagomycota</taxon>
        <taxon>Kickxellomycotina</taxon>
        <taxon>Dimargaritomycetes</taxon>
        <taxon>Dimargaritales</taxon>
        <taxon>Dimargaritaceae</taxon>
        <taxon>Tieghemiomyces</taxon>
    </lineage>
</organism>
<accession>A0A9W8A0I3</accession>
<dbReference type="InterPro" id="IPR002048">
    <property type="entry name" value="EF_hand_dom"/>
</dbReference>
<gene>
    <name evidence="8" type="ORF">IWQ60_007548</name>
</gene>
<dbReference type="PANTHER" id="PTHR46212:SF3">
    <property type="entry name" value="GH27120P"/>
    <property type="match status" value="1"/>
</dbReference>
<evidence type="ECO:0000256" key="2">
    <source>
        <dbReference type="ARBA" id="ARBA00022490"/>
    </source>
</evidence>
<sequence length="498" mass="53137">MTFSSSVPGEGLISSATKRLSAAYNNHRRHRSNTRGSGHGDTVVDAYHSAYPSARHSPPNGALPPPIHTGPFAGPSHYNQQQQHHHHNGSTGTLGKQRHIHMGVDHSYHSSPVHTGSNASPYGASPLDPSPIPVPGMAPNGHGGGMAVPHAHHGHGASTSAYPLPYDDLQGNGYGGNPAPFGSSVPTGLDYEGVPVKRHTSAQIAAQGQNAGTPNRHGYHHQKNKSLGPMAGFPSVPVATTTLISHGAGLGASASSGGPPYTGNGHGHPAANGGGVNGSGHRRGGSYSAGVSHSPDTGPSGLMGNGHHSPPGNSPSSDRQQLLKWFRSVDKDHDGHLTAEELQSVLLNGDWSKFNLETVHLLMSLFDQDSSGTITFPEFENLWHYITEWRTCFAKFDDDQSGTIRPSQFKRALKAFGYGLDDELVTLTIHRFDRGRVHTHPSHHLISIDNFIQACVTIKGVSDAFQHLRPDAEGTVRVTYPQLIRLAMHDSSLYSRRH</sequence>
<feature type="compositionally biased region" description="Low complexity" evidence="6">
    <location>
        <begin position="305"/>
        <end position="317"/>
    </location>
</feature>
<dbReference type="SUPFAM" id="SSF47473">
    <property type="entry name" value="EF-hand"/>
    <property type="match status" value="1"/>
</dbReference>
<evidence type="ECO:0000256" key="3">
    <source>
        <dbReference type="ARBA" id="ARBA00022723"/>
    </source>
</evidence>
<keyword evidence="9" id="KW-1185">Reference proteome</keyword>
<evidence type="ECO:0000256" key="4">
    <source>
        <dbReference type="ARBA" id="ARBA00022737"/>
    </source>
</evidence>
<evidence type="ECO:0000313" key="9">
    <source>
        <dbReference type="Proteomes" id="UP001150569"/>
    </source>
</evidence>
<feature type="compositionally biased region" description="Polar residues" evidence="6">
    <location>
        <begin position="109"/>
        <end position="120"/>
    </location>
</feature>
<name>A0A9W8A0I3_9FUNG</name>
<keyword evidence="2" id="KW-0963">Cytoplasm</keyword>
<reference evidence="8" key="1">
    <citation type="submission" date="2022-07" db="EMBL/GenBank/DDBJ databases">
        <title>Phylogenomic reconstructions and comparative analyses of Kickxellomycotina fungi.</title>
        <authorList>
            <person name="Reynolds N.K."/>
            <person name="Stajich J.E."/>
            <person name="Barry K."/>
            <person name="Grigoriev I.V."/>
            <person name="Crous P."/>
            <person name="Smith M.E."/>
        </authorList>
    </citation>
    <scope>NUCLEOTIDE SEQUENCE</scope>
    <source>
        <strain evidence="8">RSA 861</strain>
    </source>
</reference>
<evidence type="ECO:0000313" key="8">
    <source>
        <dbReference type="EMBL" id="KAJ1918230.1"/>
    </source>
</evidence>
<dbReference type="InterPro" id="IPR011992">
    <property type="entry name" value="EF-hand-dom_pair"/>
</dbReference>
<dbReference type="InterPro" id="IPR051426">
    <property type="entry name" value="Peflin/Sorcin_CaBP"/>
</dbReference>
<dbReference type="GO" id="GO:0005737">
    <property type="term" value="C:cytoplasm"/>
    <property type="evidence" value="ECO:0007669"/>
    <property type="project" value="UniProtKB-SubCell"/>
</dbReference>
<dbReference type="EMBL" id="JANBPT010000511">
    <property type="protein sequence ID" value="KAJ1918230.1"/>
    <property type="molecule type" value="Genomic_DNA"/>
</dbReference>
<keyword evidence="3" id="KW-0479">Metal-binding</keyword>
<comment type="subcellular location">
    <subcellularLocation>
        <location evidence="1">Cytoplasm</location>
    </subcellularLocation>
</comment>
<dbReference type="PROSITE" id="PS00018">
    <property type="entry name" value="EF_HAND_1"/>
    <property type="match status" value="1"/>
</dbReference>
<dbReference type="OrthoDB" id="186625at2759"/>
<evidence type="ECO:0000256" key="5">
    <source>
        <dbReference type="ARBA" id="ARBA00022837"/>
    </source>
</evidence>
<dbReference type="SMART" id="SM00054">
    <property type="entry name" value="EFh"/>
    <property type="match status" value="3"/>
</dbReference>
<comment type="caution">
    <text evidence="8">The sequence shown here is derived from an EMBL/GenBank/DDBJ whole genome shotgun (WGS) entry which is preliminary data.</text>
</comment>
<feature type="domain" description="EF-hand" evidence="7">
    <location>
        <begin position="384"/>
        <end position="419"/>
    </location>
</feature>
<keyword evidence="5" id="KW-0106">Calcium</keyword>
<feature type="domain" description="EF-hand" evidence="7">
    <location>
        <begin position="317"/>
        <end position="352"/>
    </location>
</feature>
<dbReference type="AlphaFoldDB" id="A0A9W8A0I3"/>
<dbReference type="PROSITE" id="PS50222">
    <property type="entry name" value="EF_HAND_2"/>
    <property type="match status" value="2"/>
</dbReference>
<dbReference type="CDD" id="cd16180">
    <property type="entry name" value="EFh_PEF_Group_I"/>
    <property type="match status" value="1"/>
</dbReference>
<dbReference type="Proteomes" id="UP001150569">
    <property type="component" value="Unassembled WGS sequence"/>
</dbReference>
<protein>
    <recommendedName>
        <fullName evidence="7">EF-hand domain-containing protein</fullName>
    </recommendedName>
</protein>
<evidence type="ECO:0000256" key="6">
    <source>
        <dbReference type="SAM" id="MobiDB-lite"/>
    </source>
</evidence>
<keyword evidence="4" id="KW-0677">Repeat</keyword>
<feature type="region of interest" description="Disordered" evidence="6">
    <location>
        <begin position="24"/>
        <end position="164"/>
    </location>
</feature>
<proteinExistence type="predicted"/>
<dbReference type="InterPro" id="IPR018247">
    <property type="entry name" value="EF_Hand_1_Ca_BS"/>
</dbReference>
<dbReference type="GO" id="GO:0048306">
    <property type="term" value="F:calcium-dependent protein binding"/>
    <property type="evidence" value="ECO:0007669"/>
    <property type="project" value="UniProtKB-ARBA"/>
</dbReference>
<dbReference type="PANTHER" id="PTHR46212">
    <property type="entry name" value="PEFLIN"/>
    <property type="match status" value="1"/>
</dbReference>
<dbReference type="Pfam" id="PF13499">
    <property type="entry name" value="EF-hand_7"/>
    <property type="match status" value="1"/>
</dbReference>
<evidence type="ECO:0000259" key="7">
    <source>
        <dbReference type="PROSITE" id="PS50222"/>
    </source>
</evidence>
<dbReference type="Gene3D" id="1.10.238.10">
    <property type="entry name" value="EF-hand"/>
    <property type="match status" value="1"/>
</dbReference>
<dbReference type="GO" id="GO:0005509">
    <property type="term" value="F:calcium ion binding"/>
    <property type="evidence" value="ECO:0007669"/>
    <property type="project" value="InterPro"/>
</dbReference>